<name>A0A0W1AGE4_9GAMM</name>
<evidence type="ECO:0000313" key="2">
    <source>
        <dbReference type="EMBL" id="KTD80422.1"/>
    </source>
</evidence>
<dbReference type="RefSeq" id="WP_197697699.1">
    <property type="nucleotide sequence ID" value="NZ_CAAAIQ010000008.1"/>
</dbReference>
<organism evidence="2 3">
    <name type="scientific">Legionella waltersii</name>
    <dbReference type="NCBI Taxonomy" id="66969"/>
    <lineage>
        <taxon>Bacteria</taxon>
        <taxon>Pseudomonadati</taxon>
        <taxon>Pseudomonadota</taxon>
        <taxon>Gammaproteobacteria</taxon>
        <taxon>Legionellales</taxon>
        <taxon>Legionellaceae</taxon>
        <taxon>Legionella</taxon>
    </lineage>
</organism>
<sequence>MTNGLISTVERIDDIPLLLAQMEKIQLATLLDKHFPMHGHWKGLGLGHIVQVWLAHILSEGDHRLNHVESWADSLLITLEKCLARPVRSLDFTDDRLAIVLDSLGHDDDFEAFESNLNQGIIRVYDLRAKRVRVDSTSASGYMTVMENGLFQFGHSKDPRPDLPQLKINQSALDPLGIPLTTTIVSGEKADDPLYITEIRKVQNSLIEHGVL</sequence>
<dbReference type="Pfam" id="PF14104">
    <property type="entry name" value="DUF4277"/>
    <property type="match status" value="1"/>
</dbReference>
<evidence type="ECO:0000259" key="1">
    <source>
        <dbReference type="Pfam" id="PF14104"/>
    </source>
</evidence>
<reference evidence="2 3" key="1">
    <citation type="submission" date="2015-11" db="EMBL/GenBank/DDBJ databases">
        <title>Genomic analysis of 38 Legionella species identifies large and diverse effector repertoires.</title>
        <authorList>
            <person name="Burstein D."/>
            <person name="Amaro F."/>
            <person name="Zusman T."/>
            <person name="Lifshitz Z."/>
            <person name="Cohen O."/>
            <person name="Gilbert J.A."/>
            <person name="Pupko T."/>
            <person name="Shuman H.A."/>
            <person name="Segal G."/>
        </authorList>
    </citation>
    <scope>NUCLEOTIDE SEQUENCE [LARGE SCALE GENOMIC DNA]</scope>
    <source>
        <strain evidence="2 3">ATCC 51914</strain>
    </source>
</reference>
<dbReference type="AlphaFoldDB" id="A0A0W1AGE4"/>
<dbReference type="InterPro" id="IPR025457">
    <property type="entry name" value="DUF4277"/>
</dbReference>
<gene>
    <name evidence="2" type="ORF">Lwal_1119</name>
</gene>
<dbReference type="STRING" id="66969.Lwal_1119"/>
<dbReference type="PATRIC" id="fig|66969.6.peg.1225"/>
<keyword evidence="3" id="KW-1185">Reference proteome</keyword>
<dbReference type="Proteomes" id="UP000054729">
    <property type="component" value="Unassembled WGS sequence"/>
</dbReference>
<accession>A0A0W1AGE4</accession>
<comment type="caution">
    <text evidence="2">The sequence shown here is derived from an EMBL/GenBank/DDBJ whole genome shotgun (WGS) entry which is preliminary data.</text>
</comment>
<protein>
    <recommendedName>
        <fullName evidence="1">DUF4277 domain-containing protein</fullName>
    </recommendedName>
</protein>
<proteinExistence type="predicted"/>
<feature type="domain" description="DUF4277" evidence="1">
    <location>
        <begin position="9"/>
        <end position="108"/>
    </location>
</feature>
<evidence type="ECO:0000313" key="3">
    <source>
        <dbReference type="Proteomes" id="UP000054729"/>
    </source>
</evidence>
<dbReference type="EMBL" id="LNZB01000031">
    <property type="protein sequence ID" value="KTD80422.1"/>
    <property type="molecule type" value="Genomic_DNA"/>
</dbReference>